<dbReference type="PATRIC" id="fig|29423.5.peg.124"/>
<dbReference type="AlphaFoldDB" id="A0A0W0XJ21"/>
<name>A0A0W0XJ21_9GAMM</name>
<dbReference type="GO" id="GO:0016746">
    <property type="term" value="F:acyltransferase activity"/>
    <property type="evidence" value="ECO:0007669"/>
    <property type="project" value="UniProtKB-KW"/>
</dbReference>
<gene>
    <name evidence="1" type="ORF">Loak_0116</name>
</gene>
<accession>A0A0W0XJ21</accession>
<keyword evidence="1" id="KW-0012">Acyltransferase</keyword>
<evidence type="ECO:0000313" key="1">
    <source>
        <dbReference type="EMBL" id="KTD44605.1"/>
    </source>
</evidence>
<reference evidence="1 2" key="1">
    <citation type="submission" date="2015-11" db="EMBL/GenBank/DDBJ databases">
        <title>Genomic analysis of 38 Legionella species identifies large and diverse effector repertoires.</title>
        <authorList>
            <person name="Burstein D."/>
            <person name="Amaro F."/>
            <person name="Zusman T."/>
            <person name="Lifshitz Z."/>
            <person name="Cohen O."/>
            <person name="Gilbert J.A."/>
            <person name="Pupko T."/>
            <person name="Shuman H.A."/>
            <person name="Segal G."/>
        </authorList>
    </citation>
    <scope>NUCLEOTIDE SEQUENCE [LARGE SCALE GENOMIC DNA]</scope>
    <source>
        <strain evidence="1 2">Oak Ridge-10</strain>
    </source>
</reference>
<sequence length="291" mass="34112">MDELDKLLRPSWEAEKWIQEGWKKITEKERTQIKKRISDLFKNGLPFELKQDKRLLYVYTFSLLAQLEVLAIQVPLTFEEKLSSLFHKELMHNLLVDEIFRGILFTRILYILCAPHALPPAHNENIEILCNFIRNEDCPKIAIVLLNLNQIWIEEIFQALQRSNIAPNLFATILNEEHRLVCEADLERGVGLPDADEVHKKFEYLEEQLLKNLFLEQKSVLSVCSLLGAQGTMNFIQAINERRSQLIDKINIEHGETWKFFMKIGMNFLPEIQLQGKIQKMLMWPNPDAML</sequence>
<proteinExistence type="predicted"/>
<dbReference type="EMBL" id="LNYP01000002">
    <property type="protein sequence ID" value="KTD44605.1"/>
    <property type="molecule type" value="Genomic_DNA"/>
</dbReference>
<protein>
    <submittedName>
        <fullName evidence="1">Putative CoA-dependent acyltransferase</fullName>
    </submittedName>
</protein>
<keyword evidence="1" id="KW-0808">Transferase</keyword>
<dbReference type="RefSeq" id="WP_025386384.1">
    <property type="nucleotide sequence ID" value="NZ_LCUA01000010.1"/>
</dbReference>
<evidence type="ECO:0000313" key="2">
    <source>
        <dbReference type="Proteomes" id="UP000054858"/>
    </source>
</evidence>
<comment type="caution">
    <text evidence="1">The sequence shown here is derived from an EMBL/GenBank/DDBJ whole genome shotgun (WGS) entry which is preliminary data.</text>
</comment>
<organism evidence="1 2">
    <name type="scientific">Legionella oakridgensis</name>
    <dbReference type="NCBI Taxonomy" id="29423"/>
    <lineage>
        <taxon>Bacteria</taxon>
        <taxon>Pseudomonadati</taxon>
        <taxon>Pseudomonadota</taxon>
        <taxon>Gammaproteobacteria</taxon>
        <taxon>Legionellales</taxon>
        <taxon>Legionellaceae</taxon>
        <taxon>Legionella</taxon>
    </lineage>
</organism>
<dbReference type="Proteomes" id="UP000054858">
    <property type="component" value="Unassembled WGS sequence"/>
</dbReference>